<feature type="domain" description="Protein kinase" evidence="18">
    <location>
        <begin position="443"/>
        <end position="715"/>
    </location>
</feature>
<keyword evidence="9" id="KW-0418">Kinase</keyword>
<dbReference type="GO" id="GO:0004672">
    <property type="term" value="F:protein kinase activity"/>
    <property type="evidence" value="ECO:0000318"/>
    <property type="project" value="GO_Central"/>
</dbReference>
<evidence type="ECO:0000256" key="5">
    <source>
        <dbReference type="ARBA" id="ARBA00022679"/>
    </source>
</evidence>
<dbReference type="FunFam" id="1.10.510.10:FF:000431">
    <property type="entry name" value="Putative inactive leucine-rich repeat receptor-like protein kinase"/>
    <property type="match status" value="1"/>
</dbReference>
<protein>
    <recommendedName>
        <fullName evidence="2">non-specific serine/threonine protein kinase</fullName>
        <ecNumber evidence="2">2.7.11.1</ecNumber>
    </recommendedName>
</protein>
<keyword evidence="8" id="KW-0677">Repeat</keyword>
<dbReference type="GeneID" id="104586756"/>
<feature type="transmembrane region" description="Helical" evidence="16">
    <location>
        <begin position="358"/>
        <end position="383"/>
    </location>
</feature>
<sequence length="766" mass="84536">MEKSRCSCCLLLVVFILASLPLCSVGQLTQFERRILFRVQKLLEFPPALQGWSNWTNFCYLPPSPSLTIVCSGNHVTELTVIGNKTSPSVNPKSLRGNFSVSDQTLSEHFSIDSFVTTITKLWRLKVLTLASLGLWGPLPAKINRFRFLQVLNISSNFIYGEIPPSIASYKYLRSLVLADNLFNGTVPNLTSLAFLQELDLSDNLLGPKFPSLGNNIVSVILNNNTFQTEIPLELKSFNQMQRLDISSNQLNGSIPTALFSLPSLQYLNVASNQLKGSLETNISCSDKLGFVDLSNNQLTGRLPPCIESNSSNRIVLYSWNCLSSGNSNYQHLYSFCYPALAVLPTTPKQKHHSSNKLGLILGIGGGIVGGVLALGLLLFFIFRKVRANKRYKKSMFNSPIRSSPVLLTDTRYASEAMRFGALGLPPYHEFTLEEIEEATNNFDPSNLLGQGLKGQLYKGWLRDGSVVVVRCLKLKDRHSPQSLLQHMDVISKLRHRHLVGILGHCIVTYQDHPNAANSVYLVFEYISNGTLRSHLTDWRKREALKWSQRMAVTIGVARGIQFLHTVIAPGIFGNDLKTENILMDGNLSAKINSYNLPLPARVGSDSPFNKHSLGHLSSAEQAEKEDIYQFGAIVVEVITGKTITSQSVLDELKLQLEKGLTDAPAKLRAATDPAIRGTFAYESLRTAVEITTKCLSKDPSQRPSIEDVLWNLQYSVQVQDGWTSSGNLSGKLSGNLSGMLSGRLSGKLSGRLSGNLGGNISFKRP</sequence>
<keyword evidence="12" id="KW-0675">Receptor</keyword>
<dbReference type="GO" id="GO:0016020">
    <property type="term" value="C:membrane"/>
    <property type="evidence" value="ECO:0007669"/>
    <property type="project" value="UniProtKB-SubCell"/>
</dbReference>
<feature type="chain" id="PRO_5010550218" description="non-specific serine/threonine protein kinase" evidence="17">
    <location>
        <begin position="27"/>
        <end position="766"/>
    </location>
</feature>
<evidence type="ECO:0000256" key="2">
    <source>
        <dbReference type="ARBA" id="ARBA00012513"/>
    </source>
</evidence>
<dbReference type="EC" id="2.7.11.1" evidence="2"/>
<evidence type="ECO:0000256" key="10">
    <source>
        <dbReference type="ARBA" id="ARBA00022989"/>
    </source>
</evidence>
<dbReference type="InterPro" id="IPR011009">
    <property type="entry name" value="Kinase-like_dom_sf"/>
</dbReference>
<dbReference type="RefSeq" id="XP_010242389.1">
    <property type="nucleotide sequence ID" value="XM_010244087.2"/>
</dbReference>
<feature type="signal peptide" evidence="17">
    <location>
        <begin position="1"/>
        <end position="26"/>
    </location>
</feature>
<evidence type="ECO:0000256" key="11">
    <source>
        <dbReference type="ARBA" id="ARBA00023136"/>
    </source>
</evidence>
<dbReference type="Gene3D" id="3.80.10.10">
    <property type="entry name" value="Ribonuclease Inhibitor"/>
    <property type="match status" value="2"/>
</dbReference>
<keyword evidence="5" id="KW-0808">Transferase</keyword>
<evidence type="ECO:0000259" key="18">
    <source>
        <dbReference type="PROSITE" id="PS50011"/>
    </source>
</evidence>
<dbReference type="InterPro" id="IPR032675">
    <property type="entry name" value="LRR_dom_sf"/>
</dbReference>
<dbReference type="FunCoup" id="A0A1U7YWP5">
    <property type="interactions" value="1264"/>
</dbReference>
<gene>
    <name evidence="20" type="primary">LOC104586756</name>
</gene>
<dbReference type="AlphaFoldDB" id="A0A1U7YWP5"/>
<evidence type="ECO:0000313" key="19">
    <source>
        <dbReference type="Proteomes" id="UP000189703"/>
    </source>
</evidence>
<dbReference type="SUPFAM" id="SSF56112">
    <property type="entry name" value="Protein kinase-like (PK-like)"/>
    <property type="match status" value="1"/>
</dbReference>
<evidence type="ECO:0000256" key="8">
    <source>
        <dbReference type="ARBA" id="ARBA00022737"/>
    </source>
</evidence>
<evidence type="ECO:0000256" key="7">
    <source>
        <dbReference type="ARBA" id="ARBA00022729"/>
    </source>
</evidence>
<dbReference type="OrthoDB" id="676979at2759"/>
<dbReference type="Gene3D" id="1.10.510.10">
    <property type="entry name" value="Transferase(Phosphotransferase) domain 1"/>
    <property type="match status" value="1"/>
</dbReference>
<keyword evidence="13" id="KW-0325">Glycoprotein</keyword>
<evidence type="ECO:0000256" key="4">
    <source>
        <dbReference type="ARBA" id="ARBA00022614"/>
    </source>
</evidence>
<dbReference type="InterPro" id="IPR000719">
    <property type="entry name" value="Prot_kinase_dom"/>
</dbReference>
<comment type="catalytic activity">
    <reaction evidence="15">
        <text>L-seryl-[protein] + ATP = O-phospho-L-seryl-[protein] + ADP + H(+)</text>
        <dbReference type="Rhea" id="RHEA:17989"/>
        <dbReference type="Rhea" id="RHEA-COMP:9863"/>
        <dbReference type="Rhea" id="RHEA-COMP:11604"/>
        <dbReference type="ChEBI" id="CHEBI:15378"/>
        <dbReference type="ChEBI" id="CHEBI:29999"/>
        <dbReference type="ChEBI" id="CHEBI:30616"/>
        <dbReference type="ChEBI" id="CHEBI:83421"/>
        <dbReference type="ChEBI" id="CHEBI:456216"/>
        <dbReference type="EC" id="2.7.11.1"/>
    </reaction>
</comment>
<dbReference type="FunFam" id="3.80.10.10:FF:000673">
    <property type="entry name" value="Probable LRR receptor-like serine/threonine-protein kinase At2g02780"/>
    <property type="match status" value="1"/>
</dbReference>
<keyword evidence="11 16" id="KW-0472">Membrane</keyword>
<reference evidence="20" key="1">
    <citation type="submission" date="2025-08" db="UniProtKB">
        <authorList>
            <consortium name="RefSeq"/>
        </authorList>
    </citation>
    <scope>IDENTIFICATION</scope>
</reference>
<dbReference type="Pfam" id="PF07714">
    <property type="entry name" value="PK_Tyr_Ser-Thr"/>
    <property type="match status" value="1"/>
</dbReference>
<keyword evidence="4" id="KW-0433">Leucine-rich repeat</keyword>
<evidence type="ECO:0000256" key="9">
    <source>
        <dbReference type="ARBA" id="ARBA00022777"/>
    </source>
</evidence>
<evidence type="ECO:0000256" key="14">
    <source>
        <dbReference type="ARBA" id="ARBA00047899"/>
    </source>
</evidence>
<keyword evidence="7 17" id="KW-0732">Signal</keyword>
<dbReference type="GO" id="GO:0045088">
    <property type="term" value="P:regulation of innate immune response"/>
    <property type="evidence" value="ECO:0000318"/>
    <property type="project" value="GO_Central"/>
</dbReference>
<dbReference type="Gene3D" id="3.30.200.20">
    <property type="entry name" value="Phosphorylase Kinase, domain 1"/>
    <property type="match status" value="1"/>
</dbReference>
<evidence type="ECO:0000313" key="20">
    <source>
        <dbReference type="RefSeq" id="XP_010242389.1"/>
    </source>
</evidence>
<evidence type="ECO:0000256" key="3">
    <source>
        <dbReference type="ARBA" id="ARBA00022527"/>
    </source>
</evidence>
<comment type="subcellular location">
    <subcellularLocation>
        <location evidence="1">Membrane</location>
        <topology evidence="1">Single-pass type I membrane protein</topology>
    </subcellularLocation>
</comment>
<dbReference type="Proteomes" id="UP000189703">
    <property type="component" value="Unplaced"/>
</dbReference>
<dbReference type="FunFam" id="3.80.10.10:FF:000380">
    <property type="entry name" value="Putative inactive leucine-rich repeat receptor-like protein kinase"/>
    <property type="match status" value="1"/>
</dbReference>
<keyword evidence="6 16" id="KW-0812">Transmembrane</keyword>
<keyword evidence="3" id="KW-0723">Serine/threonine-protein kinase</keyword>
<dbReference type="OMA" id="EPFEANN"/>
<evidence type="ECO:0000256" key="17">
    <source>
        <dbReference type="SAM" id="SignalP"/>
    </source>
</evidence>
<name>A0A1U7YWP5_NELNU</name>
<dbReference type="SUPFAM" id="SSF52058">
    <property type="entry name" value="L domain-like"/>
    <property type="match status" value="1"/>
</dbReference>
<evidence type="ECO:0000256" key="12">
    <source>
        <dbReference type="ARBA" id="ARBA00023170"/>
    </source>
</evidence>
<dbReference type="KEGG" id="nnu:104586756"/>
<evidence type="ECO:0000256" key="1">
    <source>
        <dbReference type="ARBA" id="ARBA00004479"/>
    </source>
</evidence>
<dbReference type="PANTHER" id="PTHR48006">
    <property type="entry name" value="LEUCINE-RICH REPEAT-CONTAINING PROTEIN DDB_G0281931-RELATED"/>
    <property type="match status" value="1"/>
</dbReference>
<evidence type="ECO:0000256" key="16">
    <source>
        <dbReference type="SAM" id="Phobius"/>
    </source>
</evidence>
<dbReference type="GO" id="GO:0004674">
    <property type="term" value="F:protein serine/threonine kinase activity"/>
    <property type="evidence" value="ECO:0007669"/>
    <property type="project" value="UniProtKB-KW"/>
</dbReference>
<dbReference type="Pfam" id="PF00560">
    <property type="entry name" value="LRR_1"/>
    <property type="match status" value="3"/>
</dbReference>
<keyword evidence="19" id="KW-1185">Reference proteome</keyword>
<evidence type="ECO:0000256" key="6">
    <source>
        <dbReference type="ARBA" id="ARBA00022692"/>
    </source>
</evidence>
<dbReference type="PANTHER" id="PTHR48006:SF73">
    <property type="entry name" value="PROTEIN KINASE DOMAIN-CONTAINING PROTEIN"/>
    <property type="match status" value="1"/>
</dbReference>
<evidence type="ECO:0000256" key="15">
    <source>
        <dbReference type="ARBA" id="ARBA00048679"/>
    </source>
</evidence>
<evidence type="ECO:0000256" key="13">
    <source>
        <dbReference type="ARBA" id="ARBA00023180"/>
    </source>
</evidence>
<dbReference type="InterPro" id="IPR001611">
    <property type="entry name" value="Leu-rich_rpt"/>
</dbReference>
<dbReference type="PROSITE" id="PS50011">
    <property type="entry name" value="PROTEIN_KINASE_DOM"/>
    <property type="match status" value="1"/>
</dbReference>
<comment type="catalytic activity">
    <reaction evidence="14">
        <text>L-threonyl-[protein] + ATP = O-phospho-L-threonyl-[protein] + ADP + H(+)</text>
        <dbReference type="Rhea" id="RHEA:46608"/>
        <dbReference type="Rhea" id="RHEA-COMP:11060"/>
        <dbReference type="Rhea" id="RHEA-COMP:11605"/>
        <dbReference type="ChEBI" id="CHEBI:15378"/>
        <dbReference type="ChEBI" id="CHEBI:30013"/>
        <dbReference type="ChEBI" id="CHEBI:30616"/>
        <dbReference type="ChEBI" id="CHEBI:61977"/>
        <dbReference type="ChEBI" id="CHEBI:456216"/>
        <dbReference type="EC" id="2.7.11.1"/>
    </reaction>
</comment>
<dbReference type="InterPro" id="IPR051824">
    <property type="entry name" value="LRR_Rcpt-Like_S/T_Kinase"/>
</dbReference>
<dbReference type="InParanoid" id="A0A1U7YWP5"/>
<organism evidence="19 20">
    <name type="scientific">Nelumbo nucifera</name>
    <name type="common">Sacred lotus</name>
    <dbReference type="NCBI Taxonomy" id="4432"/>
    <lineage>
        <taxon>Eukaryota</taxon>
        <taxon>Viridiplantae</taxon>
        <taxon>Streptophyta</taxon>
        <taxon>Embryophyta</taxon>
        <taxon>Tracheophyta</taxon>
        <taxon>Spermatophyta</taxon>
        <taxon>Magnoliopsida</taxon>
        <taxon>Proteales</taxon>
        <taxon>Nelumbonaceae</taxon>
        <taxon>Nelumbo</taxon>
    </lineage>
</organism>
<dbReference type="SMART" id="SM00220">
    <property type="entry name" value="S_TKc"/>
    <property type="match status" value="1"/>
</dbReference>
<dbReference type="InterPro" id="IPR001245">
    <property type="entry name" value="Ser-Thr/Tyr_kinase_cat_dom"/>
</dbReference>
<proteinExistence type="predicted"/>
<dbReference type="eggNOG" id="ENOG502R43I">
    <property type="taxonomic scope" value="Eukaryota"/>
</dbReference>
<dbReference type="GO" id="GO:0005524">
    <property type="term" value="F:ATP binding"/>
    <property type="evidence" value="ECO:0007669"/>
    <property type="project" value="InterPro"/>
</dbReference>
<accession>A0A1U7YWP5</accession>
<keyword evidence="10 16" id="KW-1133">Transmembrane helix</keyword>